<keyword evidence="2" id="KW-1185">Reference proteome</keyword>
<gene>
    <name evidence="1" type="ORF">SAMN05421543_106133</name>
</gene>
<dbReference type="EMBL" id="FPBV01000006">
    <property type="protein sequence ID" value="SFU70647.1"/>
    <property type="molecule type" value="Genomic_DNA"/>
</dbReference>
<evidence type="ECO:0000313" key="1">
    <source>
        <dbReference type="EMBL" id="SFU70647.1"/>
    </source>
</evidence>
<dbReference type="Proteomes" id="UP000183508">
    <property type="component" value="Unassembled WGS sequence"/>
</dbReference>
<organism evidence="1 2">
    <name type="scientific">Alicyclobacillus macrosporangiidus</name>
    <dbReference type="NCBI Taxonomy" id="392015"/>
    <lineage>
        <taxon>Bacteria</taxon>
        <taxon>Bacillati</taxon>
        <taxon>Bacillota</taxon>
        <taxon>Bacilli</taxon>
        <taxon>Bacillales</taxon>
        <taxon>Alicyclobacillaceae</taxon>
        <taxon>Alicyclobacillus</taxon>
    </lineage>
</organism>
<dbReference type="STRING" id="392015.SAMN05421543_106133"/>
<evidence type="ECO:0000313" key="2">
    <source>
        <dbReference type="Proteomes" id="UP000183508"/>
    </source>
</evidence>
<sequence>MEVWVVCQWWPRSDDEDVSPLIYVYSNRSMANERGLELQQADPDSQVLIYRTALREGR</sequence>
<proteinExistence type="predicted"/>
<dbReference type="AlphaFoldDB" id="A0A1I7ICK7"/>
<reference evidence="2" key="1">
    <citation type="submission" date="2016-10" db="EMBL/GenBank/DDBJ databases">
        <authorList>
            <person name="Varghese N."/>
        </authorList>
    </citation>
    <scope>NUCLEOTIDE SEQUENCE [LARGE SCALE GENOMIC DNA]</scope>
    <source>
        <strain evidence="2">DSM 17980</strain>
    </source>
</reference>
<name>A0A1I7ICK7_9BACL</name>
<accession>A0A1I7ICK7</accession>
<protein>
    <submittedName>
        <fullName evidence="1">Uncharacterized protein</fullName>
    </submittedName>
</protein>